<comment type="caution">
    <text evidence="2">The sequence shown here is derived from an EMBL/GenBank/DDBJ whole genome shotgun (WGS) entry which is preliminary data.</text>
</comment>
<dbReference type="AlphaFoldDB" id="A0A0F9PUL9"/>
<gene>
    <name evidence="2" type="ORF">LCGC14_1173710</name>
</gene>
<evidence type="ECO:0000256" key="1">
    <source>
        <dbReference type="SAM" id="Phobius"/>
    </source>
</evidence>
<keyword evidence="1" id="KW-1133">Transmembrane helix</keyword>
<keyword evidence="1" id="KW-0472">Membrane</keyword>
<accession>A0A0F9PUL9</accession>
<feature type="transmembrane region" description="Helical" evidence="1">
    <location>
        <begin position="86"/>
        <end position="103"/>
    </location>
</feature>
<feature type="transmembrane region" description="Helical" evidence="1">
    <location>
        <begin position="23"/>
        <end position="48"/>
    </location>
</feature>
<feature type="transmembrane region" description="Helical" evidence="1">
    <location>
        <begin position="160"/>
        <end position="185"/>
    </location>
</feature>
<name>A0A0F9PUL9_9ZZZZ</name>
<organism evidence="2">
    <name type="scientific">marine sediment metagenome</name>
    <dbReference type="NCBI Taxonomy" id="412755"/>
    <lineage>
        <taxon>unclassified sequences</taxon>
        <taxon>metagenomes</taxon>
        <taxon>ecological metagenomes</taxon>
    </lineage>
</organism>
<dbReference type="EMBL" id="LAZR01005823">
    <property type="protein sequence ID" value="KKM96872.1"/>
    <property type="molecule type" value="Genomic_DNA"/>
</dbReference>
<protein>
    <submittedName>
        <fullName evidence="2">Uncharacterized protein</fullName>
    </submittedName>
</protein>
<proteinExistence type="predicted"/>
<sequence>MALIVVIIYFDRDKNLKRKAKNYGMMFVEGMAGGFIIDCIGISAGYYYFPRQPFLSIEYFAIVIPCWGVFGLLLNTMWNLLGKDKFWQGMAVTLVPLFAFYEGTNLLTQSWVYTTPFYIVALGWIPLVWTFAGCNRRRRVVFKIEEWKLNFVEQKISHQLVYGMLTLARVVLTIAMFPLMIAVIIRLCVEIPTLIKRDISIWAYTKTLVAME</sequence>
<reference evidence="2" key="1">
    <citation type="journal article" date="2015" name="Nature">
        <title>Complex archaea that bridge the gap between prokaryotes and eukaryotes.</title>
        <authorList>
            <person name="Spang A."/>
            <person name="Saw J.H."/>
            <person name="Jorgensen S.L."/>
            <person name="Zaremba-Niedzwiedzka K."/>
            <person name="Martijn J."/>
            <person name="Lind A.E."/>
            <person name="van Eijk R."/>
            <person name="Schleper C."/>
            <person name="Guy L."/>
            <person name="Ettema T.J."/>
        </authorList>
    </citation>
    <scope>NUCLEOTIDE SEQUENCE</scope>
</reference>
<evidence type="ECO:0000313" key="2">
    <source>
        <dbReference type="EMBL" id="KKM96872.1"/>
    </source>
</evidence>
<feature type="transmembrane region" description="Helical" evidence="1">
    <location>
        <begin position="54"/>
        <end position="74"/>
    </location>
</feature>
<keyword evidence="1" id="KW-0812">Transmembrane</keyword>
<feature type="transmembrane region" description="Helical" evidence="1">
    <location>
        <begin position="115"/>
        <end position="134"/>
    </location>
</feature>